<dbReference type="PANTHER" id="PTHR43798">
    <property type="entry name" value="MONOACYLGLYCEROL LIPASE"/>
    <property type="match status" value="1"/>
</dbReference>
<dbReference type="PRINTS" id="PR00412">
    <property type="entry name" value="EPOXHYDRLASE"/>
</dbReference>
<dbReference type="AlphaFoldDB" id="A0A8J3FW74"/>
<dbReference type="Pfam" id="PF12697">
    <property type="entry name" value="Abhydrolase_6"/>
    <property type="match status" value="1"/>
</dbReference>
<dbReference type="Proteomes" id="UP000637578">
    <property type="component" value="Unassembled WGS sequence"/>
</dbReference>
<protein>
    <submittedName>
        <fullName evidence="3">Alpha/beta hydrolase</fullName>
    </submittedName>
</protein>
<dbReference type="RefSeq" id="WP_189060403.1">
    <property type="nucleotide sequence ID" value="NZ_BMMK01000024.1"/>
</dbReference>
<dbReference type="InterPro" id="IPR000639">
    <property type="entry name" value="Epox_hydrolase-like"/>
</dbReference>
<name>A0A8J3FW74_9PSEU</name>
<dbReference type="InterPro" id="IPR050266">
    <property type="entry name" value="AB_hydrolase_sf"/>
</dbReference>
<comment type="caution">
    <text evidence="3">The sequence shown here is derived from an EMBL/GenBank/DDBJ whole genome shotgun (WGS) entry which is preliminary data.</text>
</comment>
<dbReference type="EMBL" id="BMMK01000024">
    <property type="protein sequence ID" value="GGM69640.1"/>
    <property type="molecule type" value="Genomic_DNA"/>
</dbReference>
<evidence type="ECO:0000313" key="4">
    <source>
        <dbReference type="Proteomes" id="UP000637578"/>
    </source>
</evidence>
<sequence>MDTTTYLTGAGGVRLAVRETGPAGAPALVLLHGWAQSGAVWQLSSDEFGVIAADLRGHGASAAPDDGGYRDPRVWADDVAALVRHANAPVVLVGWSYGGLVLTDHLRVHGTAGLAGIVLVGALTELGRGRPGAWVGRTMRAAMPAACDADPAVAGPALAELCAGMSATPLPEEVNRGLLDTALTTPAHVRAGLFQREQDSREVLAAVDVPALVLHGREDTVVDPRAAEYAGATIPGATLRRWDGVGHVPFLERPAEFHRELHGFARRCTAAEVAR</sequence>
<evidence type="ECO:0000259" key="2">
    <source>
        <dbReference type="Pfam" id="PF12697"/>
    </source>
</evidence>
<gene>
    <name evidence="3" type="ORF">GCM10012275_45120</name>
</gene>
<accession>A0A8J3FW74</accession>
<dbReference type="PANTHER" id="PTHR43798:SF31">
    <property type="entry name" value="AB HYDROLASE SUPERFAMILY PROTEIN YCLE"/>
    <property type="match status" value="1"/>
</dbReference>
<evidence type="ECO:0000313" key="3">
    <source>
        <dbReference type="EMBL" id="GGM69640.1"/>
    </source>
</evidence>
<dbReference type="InterPro" id="IPR029058">
    <property type="entry name" value="AB_hydrolase_fold"/>
</dbReference>
<evidence type="ECO:0000256" key="1">
    <source>
        <dbReference type="ARBA" id="ARBA00022801"/>
    </source>
</evidence>
<dbReference type="Gene3D" id="3.40.50.1820">
    <property type="entry name" value="alpha/beta hydrolase"/>
    <property type="match status" value="1"/>
</dbReference>
<organism evidence="3 4">
    <name type="scientific">Longimycelium tulufanense</name>
    <dbReference type="NCBI Taxonomy" id="907463"/>
    <lineage>
        <taxon>Bacteria</taxon>
        <taxon>Bacillati</taxon>
        <taxon>Actinomycetota</taxon>
        <taxon>Actinomycetes</taxon>
        <taxon>Pseudonocardiales</taxon>
        <taxon>Pseudonocardiaceae</taxon>
        <taxon>Longimycelium</taxon>
    </lineage>
</organism>
<keyword evidence="1 3" id="KW-0378">Hydrolase</keyword>
<dbReference type="GO" id="GO:0016020">
    <property type="term" value="C:membrane"/>
    <property type="evidence" value="ECO:0007669"/>
    <property type="project" value="TreeGrafter"/>
</dbReference>
<dbReference type="GO" id="GO:0016787">
    <property type="term" value="F:hydrolase activity"/>
    <property type="evidence" value="ECO:0007669"/>
    <property type="project" value="UniProtKB-KW"/>
</dbReference>
<reference evidence="3" key="1">
    <citation type="journal article" date="2014" name="Int. J. Syst. Evol. Microbiol.">
        <title>Complete genome sequence of Corynebacterium casei LMG S-19264T (=DSM 44701T), isolated from a smear-ripened cheese.</title>
        <authorList>
            <consortium name="US DOE Joint Genome Institute (JGI-PGF)"/>
            <person name="Walter F."/>
            <person name="Albersmeier A."/>
            <person name="Kalinowski J."/>
            <person name="Ruckert C."/>
        </authorList>
    </citation>
    <scope>NUCLEOTIDE SEQUENCE</scope>
    <source>
        <strain evidence="3">CGMCC 4.5737</strain>
    </source>
</reference>
<reference evidence="3" key="2">
    <citation type="submission" date="2020-09" db="EMBL/GenBank/DDBJ databases">
        <authorList>
            <person name="Sun Q."/>
            <person name="Zhou Y."/>
        </authorList>
    </citation>
    <scope>NUCLEOTIDE SEQUENCE</scope>
    <source>
        <strain evidence="3">CGMCC 4.5737</strain>
    </source>
</reference>
<dbReference type="PRINTS" id="PR00111">
    <property type="entry name" value="ABHYDROLASE"/>
</dbReference>
<feature type="domain" description="AB hydrolase-1" evidence="2">
    <location>
        <begin position="28"/>
        <end position="258"/>
    </location>
</feature>
<proteinExistence type="predicted"/>
<dbReference type="SUPFAM" id="SSF53474">
    <property type="entry name" value="alpha/beta-Hydrolases"/>
    <property type="match status" value="1"/>
</dbReference>
<keyword evidence="4" id="KW-1185">Reference proteome</keyword>
<dbReference type="InterPro" id="IPR000073">
    <property type="entry name" value="AB_hydrolase_1"/>
</dbReference>